<evidence type="ECO:0000256" key="1">
    <source>
        <dbReference type="ARBA" id="ARBA00006847"/>
    </source>
</evidence>
<dbReference type="Pfam" id="PF18019">
    <property type="entry name" value="Cas3_HD"/>
    <property type="match status" value="1"/>
</dbReference>
<dbReference type="GO" id="GO:0003724">
    <property type="term" value="F:RNA helicase activity"/>
    <property type="evidence" value="ECO:0007669"/>
    <property type="project" value="TreeGrafter"/>
</dbReference>
<gene>
    <name evidence="12" type="ORF">HNR23_001385</name>
</gene>
<keyword evidence="13" id="KW-1185">Reference proteome</keyword>
<keyword evidence="7" id="KW-0347">Helicase</keyword>
<feature type="region of interest" description="Disordered" evidence="10">
    <location>
        <begin position="1491"/>
        <end position="1510"/>
    </location>
</feature>
<dbReference type="PANTHER" id="PTHR47963:SF9">
    <property type="entry name" value="CRISPR-ASSOCIATED ENDONUCLEASE_HELICASE CAS3"/>
    <property type="match status" value="1"/>
</dbReference>
<dbReference type="Pfam" id="PF18395">
    <property type="entry name" value="Cas3_C"/>
    <property type="match status" value="1"/>
</dbReference>
<evidence type="ECO:0000256" key="8">
    <source>
        <dbReference type="ARBA" id="ARBA00022840"/>
    </source>
</evidence>
<accession>A0A7W9YFQ0</accession>
<keyword evidence="4" id="KW-0479">Metal-binding</keyword>
<dbReference type="CDD" id="cd09641">
    <property type="entry name" value="Cas3''_I"/>
    <property type="match status" value="1"/>
</dbReference>
<evidence type="ECO:0000313" key="12">
    <source>
        <dbReference type="EMBL" id="MBB6171325.1"/>
    </source>
</evidence>
<protein>
    <submittedName>
        <fullName evidence="12">CRISPR system Cascade subunit CasA</fullName>
    </submittedName>
</protein>
<dbReference type="Proteomes" id="UP000546642">
    <property type="component" value="Unassembled WGS sequence"/>
</dbReference>
<feature type="compositionally biased region" description="Basic and acidic residues" evidence="10">
    <location>
        <begin position="776"/>
        <end position="794"/>
    </location>
</feature>
<evidence type="ECO:0000256" key="5">
    <source>
        <dbReference type="ARBA" id="ARBA00022741"/>
    </source>
</evidence>
<feature type="region of interest" description="Disordered" evidence="10">
    <location>
        <begin position="776"/>
        <end position="795"/>
    </location>
</feature>
<dbReference type="Gene3D" id="3.40.50.300">
    <property type="entry name" value="P-loop containing nucleotide triphosphate hydrolases"/>
    <property type="match status" value="2"/>
</dbReference>
<keyword evidence="9" id="KW-0051">Antiviral defense</keyword>
<evidence type="ECO:0000256" key="10">
    <source>
        <dbReference type="SAM" id="MobiDB-lite"/>
    </source>
</evidence>
<dbReference type="InterPro" id="IPR006474">
    <property type="entry name" value="Helicase_Cas3_CRISPR-ass_core"/>
</dbReference>
<dbReference type="InterPro" id="IPR013381">
    <property type="entry name" value="CRISPR-assoc_prot_Cse1"/>
</dbReference>
<dbReference type="InterPro" id="IPR050547">
    <property type="entry name" value="DEAD_box_RNA_helicases"/>
</dbReference>
<evidence type="ECO:0000256" key="9">
    <source>
        <dbReference type="ARBA" id="ARBA00023118"/>
    </source>
</evidence>
<dbReference type="InterPro" id="IPR014001">
    <property type="entry name" value="Helicase_ATP-bd"/>
</dbReference>
<dbReference type="GO" id="GO:0003723">
    <property type="term" value="F:RNA binding"/>
    <property type="evidence" value="ECO:0007669"/>
    <property type="project" value="TreeGrafter"/>
</dbReference>
<dbReference type="Gene3D" id="1.10.132.100">
    <property type="match status" value="1"/>
</dbReference>
<dbReference type="CDD" id="cd09729">
    <property type="entry name" value="Cse1_I-E"/>
    <property type="match status" value="1"/>
</dbReference>
<dbReference type="InterPro" id="IPR054712">
    <property type="entry name" value="Cas3-like_dom"/>
</dbReference>
<dbReference type="InterPro" id="IPR041372">
    <property type="entry name" value="Cas3_C"/>
</dbReference>
<reference evidence="12 13" key="1">
    <citation type="submission" date="2020-08" db="EMBL/GenBank/DDBJ databases">
        <title>Sequencing the genomes of 1000 actinobacteria strains.</title>
        <authorList>
            <person name="Klenk H.-P."/>
        </authorList>
    </citation>
    <scope>NUCLEOTIDE SEQUENCE [LARGE SCALE GENOMIC DNA]</scope>
    <source>
        <strain evidence="12 13">DSM 46659</strain>
    </source>
</reference>
<evidence type="ECO:0000256" key="7">
    <source>
        <dbReference type="ARBA" id="ARBA00022806"/>
    </source>
</evidence>
<dbReference type="SMART" id="SM00487">
    <property type="entry name" value="DEXDc"/>
    <property type="match status" value="1"/>
</dbReference>
<dbReference type="InterPro" id="IPR038257">
    <property type="entry name" value="CRISPR-assoc_Cas3_HD_sf"/>
</dbReference>
<dbReference type="GO" id="GO:0005524">
    <property type="term" value="F:ATP binding"/>
    <property type="evidence" value="ECO:0007669"/>
    <property type="project" value="UniProtKB-KW"/>
</dbReference>
<comment type="similarity">
    <text evidence="2">In the central section; belongs to the CRISPR-associated helicase Cas3 family.</text>
</comment>
<dbReference type="InterPro" id="IPR006483">
    <property type="entry name" value="CRISPR-assoc_Cas3_HD"/>
</dbReference>
<name>A0A7W9YFQ0_9ACTN</name>
<dbReference type="GO" id="GO:0016787">
    <property type="term" value="F:hydrolase activity"/>
    <property type="evidence" value="ECO:0007669"/>
    <property type="project" value="UniProtKB-KW"/>
</dbReference>
<comment type="caution">
    <text evidence="12">The sequence shown here is derived from an EMBL/GenBank/DDBJ whole genome shotgun (WGS) entry which is preliminary data.</text>
</comment>
<evidence type="ECO:0000256" key="2">
    <source>
        <dbReference type="ARBA" id="ARBA00009046"/>
    </source>
</evidence>
<dbReference type="PANTHER" id="PTHR47963">
    <property type="entry name" value="DEAD-BOX ATP-DEPENDENT RNA HELICASE 47, MITOCHONDRIAL"/>
    <property type="match status" value="1"/>
</dbReference>
<dbReference type="InterPro" id="IPR027417">
    <property type="entry name" value="P-loop_NTPase"/>
</dbReference>
<evidence type="ECO:0000256" key="6">
    <source>
        <dbReference type="ARBA" id="ARBA00022801"/>
    </source>
</evidence>
<organism evidence="12 13">
    <name type="scientific">Nocardiopsis mwathae</name>
    <dbReference type="NCBI Taxonomy" id="1472723"/>
    <lineage>
        <taxon>Bacteria</taxon>
        <taxon>Bacillati</taxon>
        <taxon>Actinomycetota</taxon>
        <taxon>Actinomycetes</taxon>
        <taxon>Streptosporangiales</taxon>
        <taxon>Nocardiopsidaceae</taxon>
        <taxon>Nocardiopsis</taxon>
    </lineage>
</organism>
<dbReference type="GO" id="GO:0051607">
    <property type="term" value="P:defense response to virus"/>
    <property type="evidence" value="ECO:0007669"/>
    <property type="project" value="UniProtKB-KW"/>
</dbReference>
<keyword evidence="6" id="KW-0378">Hydrolase</keyword>
<proteinExistence type="inferred from homology"/>
<dbReference type="NCBIfam" id="TIGR02547">
    <property type="entry name" value="casA_cse1"/>
    <property type="match status" value="1"/>
</dbReference>
<dbReference type="NCBIfam" id="TIGR01587">
    <property type="entry name" value="cas3_core"/>
    <property type="match status" value="1"/>
</dbReference>
<dbReference type="CDD" id="cd17930">
    <property type="entry name" value="DEXHc_cas3"/>
    <property type="match status" value="1"/>
</dbReference>
<feature type="domain" description="HD Cas3-type" evidence="11">
    <location>
        <begin position="1"/>
        <end position="197"/>
    </location>
</feature>
<evidence type="ECO:0000256" key="4">
    <source>
        <dbReference type="ARBA" id="ARBA00022723"/>
    </source>
</evidence>
<keyword evidence="5" id="KW-0547">Nucleotide-binding</keyword>
<dbReference type="Gene3D" id="1.10.3210.30">
    <property type="match status" value="1"/>
</dbReference>
<evidence type="ECO:0000259" key="11">
    <source>
        <dbReference type="PROSITE" id="PS51643"/>
    </source>
</evidence>
<comment type="similarity">
    <text evidence="1">In the N-terminal section; belongs to the CRISPR-associated nuclease Cas3-HD family.</text>
</comment>
<dbReference type="SUPFAM" id="SSF52540">
    <property type="entry name" value="P-loop containing nucleoside triphosphate hydrolases"/>
    <property type="match status" value="1"/>
</dbReference>
<dbReference type="NCBIfam" id="TIGR01596">
    <property type="entry name" value="cas3_HD"/>
    <property type="match status" value="1"/>
</dbReference>
<dbReference type="GO" id="GO:0004518">
    <property type="term" value="F:nuclease activity"/>
    <property type="evidence" value="ECO:0007669"/>
    <property type="project" value="UniProtKB-KW"/>
</dbReference>
<dbReference type="GO" id="GO:0046872">
    <property type="term" value="F:metal ion binding"/>
    <property type="evidence" value="ECO:0007669"/>
    <property type="project" value="UniProtKB-KW"/>
</dbReference>
<keyword evidence="8" id="KW-0067">ATP-binding</keyword>
<evidence type="ECO:0000313" key="13">
    <source>
        <dbReference type="Proteomes" id="UP000546642"/>
    </source>
</evidence>
<dbReference type="PROSITE" id="PS51643">
    <property type="entry name" value="HD_CAS3"/>
    <property type="match status" value="1"/>
</dbReference>
<evidence type="ECO:0000256" key="3">
    <source>
        <dbReference type="ARBA" id="ARBA00022722"/>
    </source>
</evidence>
<keyword evidence="3" id="KW-0540">Nuclease</keyword>
<dbReference type="EMBL" id="JACHDS010000001">
    <property type="protein sequence ID" value="MBB6171325.1"/>
    <property type="molecule type" value="Genomic_DNA"/>
</dbReference>
<dbReference type="Pfam" id="PF09481">
    <property type="entry name" value="CRISPR_Cse1"/>
    <property type="match status" value="1"/>
</dbReference>
<sequence>MADSAAVAGRLWDVWLPRQVKDGVSAVLPGGADDARAMVVWLAAVHDIGKATPAFACQVDELAGRMRDAGLGMPTLAQMRSDRRLAPHGLAGLVLLREWLVEHHAWRKPTALQLAAVVGGHHGVPPTNLEIGELLDHPALLRARGSEEAWRHVQTELLDAAAAETGALARLDAWRDVKLPQTAQVVFSALVIVADWMASSRELFPHSPDAPLDDPGRAENAWAALDLPRPWEPDQPVEGTAAELFAGRFQLPADAVVRPVQEQAVRAARDMAGPGMLVVEAPMGEGKTEAALAAAEILAAHTGSGGCFVALPTMATGNAMFPRVLSWLENLPGGRTDPEQHSVFLAHSKNALNDDYAALLRGGRQVTDIDRDGAPDRPSERAEHGKGDLRDWRGSRRHAPAELVAHSWLRGRKKGPLASFVVGTIDQLLFTGLKSRHLALRHLAVAGKTVIIDEAHAYDAYMSTYLDRVLAWLGAYGVPVVVLSATLPARRRRELAAAYARARRDDTAFAPLAEADGYPLITAVPAGRAPSVTAPEASGRSTDVRVERLDDDLDTLAALLTAELADGGCAAVVRNTVSRVHETAHHLREHFARAGVGITVEVAHSRFVALDRAENDSRLLADLGPPDRVADLGGTRPTSGHVVVASQVVEQSLDIDFDLMVTDLAPIDLILQRMGRLHRHRRGEGQCERPRRLRTARCLVTGADWTAGPPQPARGSTAVYPLYLLLRAAAVLEPHLSSNDDHGRSIRLPDAISPLVQHAYADAPAGPPAWQDELEQARRDHAGREADQEERAADYRVAAPGRAGRSLVGWVDAGVGDADETPRGRAQVRDSAESLEVLVVRRRADGSLATLPDLGQGLGDQPIPEDTAPPPRLARIIAGCSARLPYQFTLPRVIDQAIEELEDRNYFPAWQHKDCHWLAGELILVLDENLHTNLAGYRLTYSRSDGFEVRMANEPPVLSFDLTERPWIPVQRLDGSEAELSLRQVFVQADTLRRISGDLPTQEFALLRLLLAILHDVVDGPADAEEWHDELWAEGLPITAITSYLDTHRSRFDLLHPSTPFLQVADLTTGKRDVTSLDKIVADVPNGARFFTMRAHGAPRLGFAEAARWIVHAHAYDPSGIKSGALGDPRVKSGKGYPLGVGGAGNLGGVYVEGDDLSQTLILNLIATEDAEVMGLRTDDDDRPAWRFPPSGAAPLDTVEQSRRPYGLRDLYTWQSRRVRLHYDTAGVHGVLLAYGDPLAPQHLRRREPMTAWRRSPAQEKKLGRALVYMPREHDPAISAWRGLGALITGEAPGSRQRQEAASGLPPRIVEWIARLARDGYVSPTHRIRLRLAGAVYGTQQSVIDEVVDDRIDMAVALLHERESTLGQEAVDAVRAAERAVGALANLASNLAQAAGEDQESPRATARDHGYGELEAPFREHLRRLLPGTDPAEWQARWHREAYRAIRGIGADLVKQAGEAAWTGRVIGTGDRSWVLDAAYAEGRFHGELRRALDRSGDGPADQDTGPGQE</sequence>
<feature type="region of interest" description="Disordered" evidence="10">
    <location>
        <begin position="367"/>
        <end position="393"/>
    </location>
</feature>
<dbReference type="Pfam" id="PF22590">
    <property type="entry name" value="Cas3-like_C_2"/>
    <property type="match status" value="1"/>
</dbReference>